<evidence type="ECO:0000256" key="2">
    <source>
        <dbReference type="ARBA" id="ARBA00022729"/>
    </source>
</evidence>
<gene>
    <name evidence="5" type="ORF">H9761_08950</name>
</gene>
<dbReference type="Pfam" id="PF22244">
    <property type="entry name" value="GCE_fung"/>
    <property type="match status" value="1"/>
</dbReference>
<dbReference type="GO" id="GO:0052689">
    <property type="term" value="F:carboxylic ester hydrolase activity"/>
    <property type="evidence" value="ECO:0007669"/>
    <property type="project" value="UniProtKB-KW"/>
</dbReference>
<comment type="caution">
    <text evidence="5">The sequence shown here is derived from an EMBL/GenBank/DDBJ whole genome shotgun (WGS) entry which is preliminary data.</text>
</comment>
<dbReference type="InterPro" id="IPR054579">
    <property type="entry name" value="GCE-like_dom"/>
</dbReference>
<accession>A0A9D2SPU8</accession>
<protein>
    <submittedName>
        <fullName evidence="5">Alpha/beta hydrolase</fullName>
    </submittedName>
</protein>
<organism evidence="5 6">
    <name type="scientific">Candidatus Eisenbergiella merdavium</name>
    <dbReference type="NCBI Taxonomy" id="2838551"/>
    <lineage>
        <taxon>Bacteria</taxon>
        <taxon>Bacillati</taxon>
        <taxon>Bacillota</taxon>
        <taxon>Clostridia</taxon>
        <taxon>Lachnospirales</taxon>
        <taxon>Lachnospiraceae</taxon>
        <taxon>Eisenbergiella</taxon>
    </lineage>
</organism>
<dbReference type="SUPFAM" id="SSF53474">
    <property type="entry name" value="alpha/beta-Hydrolases"/>
    <property type="match status" value="1"/>
</dbReference>
<dbReference type="AlphaFoldDB" id="A0A9D2SPU8"/>
<evidence type="ECO:0000313" key="5">
    <source>
        <dbReference type="EMBL" id="HJC23818.1"/>
    </source>
</evidence>
<dbReference type="Gene3D" id="3.40.50.1820">
    <property type="entry name" value="alpha/beta hydrolase"/>
    <property type="match status" value="1"/>
</dbReference>
<evidence type="ECO:0000256" key="3">
    <source>
        <dbReference type="ARBA" id="ARBA00022801"/>
    </source>
</evidence>
<name>A0A9D2SPU8_9FIRM</name>
<keyword evidence="1" id="KW-0719">Serine esterase</keyword>
<reference evidence="5" key="2">
    <citation type="submission" date="2021-04" db="EMBL/GenBank/DDBJ databases">
        <authorList>
            <person name="Gilroy R."/>
        </authorList>
    </citation>
    <scope>NUCLEOTIDE SEQUENCE</scope>
    <source>
        <strain evidence="5">USAMLcec2-132</strain>
    </source>
</reference>
<dbReference type="EMBL" id="DWWS01000031">
    <property type="protein sequence ID" value="HJC23818.1"/>
    <property type="molecule type" value="Genomic_DNA"/>
</dbReference>
<dbReference type="InterPro" id="IPR029058">
    <property type="entry name" value="AB_hydrolase_fold"/>
</dbReference>
<keyword evidence="3 5" id="KW-0378">Hydrolase</keyword>
<keyword evidence="2" id="KW-0732">Signal</keyword>
<sequence length="343" mass="38037">MNRKLLQSLPDPGRLTRNQILSLLFSKEYGFLPEPPVFVAAEEEAVDENFCAGKAVLKKLRLRLATANGIFAFPVSFLYPAGEKAPVPCFIHLDFSEIIPNCGFPAEEILDGGCAVLHFCYQDVTSDDGDFTNGLAGLFYPEGKRAEKQCGKLGIWAWAASRIMDYAVTVPFLDRRRIGVVGHSRLGKAALLAGAADERFFCAFSNDSGCSGAALARGTRGETVGDIYEKFPYWFCEAYGAYAEKEESMPFDQHFLLAAMAPRRVYVASAASDCWADPENEYLSCVAAGEYYCRMGLEGFVHPDRMPVPGDCFGEGEIGYHLRAGTHYLSREDWGYFMRFIKK</sequence>
<feature type="domain" description="4-O-methyl-glucuronoyl methylesterase-like" evidence="4">
    <location>
        <begin position="71"/>
        <end position="296"/>
    </location>
</feature>
<proteinExistence type="predicted"/>
<evidence type="ECO:0000259" key="4">
    <source>
        <dbReference type="Pfam" id="PF22244"/>
    </source>
</evidence>
<evidence type="ECO:0000256" key="1">
    <source>
        <dbReference type="ARBA" id="ARBA00022487"/>
    </source>
</evidence>
<reference evidence="5" key="1">
    <citation type="journal article" date="2021" name="PeerJ">
        <title>Extensive microbial diversity within the chicken gut microbiome revealed by metagenomics and culture.</title>
        <authorList>
            <person name="Gilroy R."/>
            <person name="Ravi A."/>
            <person name="Getino M."/>
            <person name="Pursley I."/>
            <person name="Horton D.L."/>
            <person name="Alikhan N.F."/>
            <person name="Baker D."/>
            <person name="Gharbi K."/>
            <person name="Hall N."/>
            <person name="Watson M."/>
            <person name="Adriaenssens E.M."/>
            <person name="Foster-Nyarko E."/>
            <person name="Jarju S."/>
            <person name="Secka A."/>
            <person name="Antonio M."/>
            <person name="Oren A."/>
            <person name="Chaudhuri R.R."/>
            <person name="La Ragione R."/>
            <person name="Hildebrand F."/>
            <person name="Pallen M.J."/>
        </authorList>
    </citation>
    <scope>NUCLEOTIDE SEQUENCE</scope>
    <source>
        <strain evidence="5">USAMLcec2-132</strain>
    </source>
</reference>
<dbReference type="Proteomes" id="UP000823891">
    <property type="component" value="Unassembled WGS sequence"/>
</dbReference>
<evidence type="ECO:0000313" key="6">
    <source>
        <dbReference type="Proteomes" id="UP000823891"/>
    </source>
</evidence>